<keyword evidence="2" id="KW-0238">DNA-binding</keyword>
<evidence type="ECO:0000259" key="5">
    <source>
        <dbReference type="PROSITE" id="PS50937"/>
    </source>
</evidence>
<dbReference type="AlphaFoldDB" id="A0A317C804"/>
<evidence type="ECO:0000256" key="3">
    <source>
        <dbReference type="ARBA" id="ARBA00023163"/>
    </source>
</evidence>
<dbReference type="Pfam" id="PF13411">
    <property type="entry name" value="MerR_1"/>
    <property type="match status" value="1"/>
</dbReference>
<keyword evidence="4" id="KW-0175">Coiled coil</keyword>
<dbReference type="GO" id="GO:0003677">
    <property type="term" value="F:DNA binding"/>
    <property type="evidence" value="ECO:0007669"/>
    <property type="project" value="UniProtKB-KW"/>
</dbReference>
<evidence type="ECO:0000313" key="7">
    <source>
        <dbReference type="Proteomes" id="UP000245539"/>
    </source>
</evidence>
<evidence type="ECO:0000256" key="2">
    <source>
        <dbReference type="ARBA" id="ARBA00023125"/>
    </source>
</evidence>
<dbReference type="InterPro" id="IPR009061">
    <property type="entry name" value="DNA-bd_dom_put_sf"/>
</dbReference>
<sequence length="141" mass="16078">MTVGEIAKKTGVSAHTVRYYVREGLLVPNKQPENSYSLFSSTEVSRLRFIRTAKMLGFTLNEIRQILENAQMGESPCTDVREIIQQHILENRRRIEELQQLQQRMERAVVKWEAMPDGTPDGHSICHLIESMSETGGSNGF</sequence>
<dbReference type="PROSITE" id="PS50937">
    <property type="entry name" value="HTH_MERR_2"/>
    <property type="match status" value="1"/>
</dbReference>
<keyword evidence="7" id="KW-1185">Reference proteome</keyword>
<dbReference type="PRINTS" id="PR00040">
    <property type="entry name" value="HTHMERR"/>
</dbReference>
<dbReference type="OrthoDB" id="9808480at2"/>
<organism evidence="6 7">
    <name type="scientific">Leucothrix pacifica</name>
    <dbReference type="NCBI Taxonomy" id="1247513"/>
    <lineage>
        <taxon>Bacteria</taxon>
        <taxon>Pseudomonadati</taxon>
        <taxon>Pseudomonadota</taxon>
        <taxon>Gammaproteobacteria</taxon>
        <taxon>Thiotrichales</taxon>
        <taxon>Thiotrichaceae</taxon>
        <taxon>Leucothrix</taxon>
    </lineage>
</organism>
<proteinExistence type="predicted"/>
<dbReference type="Proteomes" id="UP000245539">
    <property type="component" value="Unassembled WGS sequence"/>
</dbReference>
<dbReference type="SUPFAM" id="SSF46955">
    <property type="entry name" value="Putative DNA-binding domain"/>
    <property type="match status" value="1"/>
</dbReference>
<dbReference type="GO" id="GO:0003700">
    <property type="term" value="F:DNA-binding transcription factor activity"/>
    <property type="evidence" value="ECO:0007669"/>
    <property type="project" value="InterPro"/>
</dbReference>
<feature type="coiled-coil region" evidence="4">
    <location>
        <begin position="84"/>
        <end position="115"/>
    </location>
</feature>
<dbReference type="SMART" id="SM00422">
    <property type="entry name" value="HTH_MERR"/>
    <property type="match status" value="1"/>
</dbReference>
<dbReference type="EMBL" id="QGKM01000055">
    <property type="protein sequence ID" value="PWQ94437.1"/>
    <property type="molecule type" value="Genomic_DNA"/>
</dbReference>
<evidence type="ECO:0000313" key="6">
    <source>
        <dbReference type="EMBL" id="PWQ94437.1"/>
    </source>
</evidence>
<dbReference type="InterPro" id="IPR000551">
    <property type="entry name" value="MerR-type_HTH_dom"/>
</dbReference>
<comment type="caution">
    <text evidence="6">The sequence shown here is derived from an EMBL/GenBank/DDBJ whole genome shotgun (WGS) entry which is preliminary data.</text>
</comment>
<protein>
    <submittedName>
        <fullName evidence="6">MerR family transcriptional regulator</fullName>
    </submittedName>
</protein>
<dbReference type="InterPro" id="IPR047057">
    <property type="entry name" value="MerR_fam"/>
</dbReference>
<feature type="domain" description="HTH merR-type" evidence="5">
    <location>
        <begin position="1"/>
        <end position="69"/>
    </location>
</feature>
<name>A0A317C804_9GAMM</name>
<dbReference type="CDD" id="cd04787">
    <property type="entry name" value="HTH_HMRTR_unk"/>
    <property type="match status" value="1"/>
</dbReference>
<evidence type="ECO:0000256" key="1">
    <source>
        <dbReference type="ARBA" id="ARBA00023015"/>
    </source>
</evidence>
<dbReference type="PANTHER" id="PTHR30204">
    <property type="entry name" value="REDOX-CYCLING DRUG-SENSING TRANSCRIPTIONAL ACTIVATOR SOXR"/>
    <property type="match status" value="1"/>
</dbReference>
<evidence type="ECO:0000256" key="4">
    <source>
        <dbReference type="SAM" id="Coils"/>
    </source>
</evidence>
<gene>
    <name evidence="6" type="ORF">DKW60_16755</name>
</gene>
<dbReference type="PANTHER" id="PTHR30204:SF94">
    <property type="entry name" value="HEAVY METAL-DEPENDENT TRANSCRIPTIONAL REGULATOR HI_0293-RELATED"/>
    <property type="match status" value="1"/>
</dbReference>
<accession>A0A317C804</accession>
<keyword evidence="1" id="KW-0805">Transcription regulation</keyword>
<keyword evidence="3" id="KW-0804">Transcription</keyword>
<reference evidence="6 7" key="1">
    <citation type="submission" date="2018-05" db="EMBL/GenBank/DDBJ databases">
        <title>Leucothrix arctica sp. nov., isolated from Arctic seawater.</title>
        <authorList>
            <person name="Choi A."/>
            <person name="Baek K."/>
        </authorList>
    </citation>
    <scope>NUCLEOTIDE SEQUENCE [LARGE SCALE GENOMIC DNA]</scope>
    <source>
        <strain evidence="6 7">JCM 18388</strain>
    </source>
</reference>
<dbReference type="Gene3D" id="1.10.1660.10">
    <property type="match status" value="1"/>
</dbReference>